<dbReference type="SUPFAM" id="SSF55048">
    <property type="entry name" value="Probable ACP-binding domain of malonyl-CoA ACP transacylase"/>
    <property type="match status" value="1"/>
</dbReference>
<evidence type="ECO:0000256" key="6">
    <source>
        <dbReference type="SAM" id="MobiDB-lite"/>
    </source>
</evidence>
<dbReference type="FunFam" id="3.30.70.250:FF:000001">
    <property type="entry name" value="Malonyl CoA-acyl carrier protein transacylase"/>
    <property type="match status" value="1"/>
</dbReference>
<keyword evidence="3 8" id="KW-0808">Transferase</keyword>
<dbReference type="InterPro" id="IPR004410">
    <property type="entry name" value="Malonyl_CoA-ACP_transAc_FabD"/>
</dbReference>
<dbReference type="NCBIfam" id="TIGR00128">
    <property type="entry name" value="fabD"/>
    <property type="match status" value="1"/>
</dbReference>
<organism evidence="8 9">
    <name type="scientific">Ilumatobacter coccineus</name>
    <dbReference type="NCBI Taxonomy" id="467094"/>
    <lineage>
        <taxon>Bacteria</taxon>
        <taxon>Bacillati</taxon>
        <taxon>Actinomycetota</taxon>
        <taxon>Acidimicrobiia</taxon>
        <taxon>Acidimicrobiales</taxon>
        <taxon>Ilumatobacteraceae</taxon>
        <taxon>Ilumatobacter</taxon>
    </lineage>
</organism>
<accession>A0A2G6K9P7</accession>
<dbReference type="SUPFAM" id="SSF52151">
    <property type="entry name" value="FabD/lysophospholipase-like"/>
    <property type="match status" value="1"/>
</dbReference>
<dbReference type="STRING" id="1313172.YM304_21340"/>
<dbReference type="EC" id="2.3.1.39" evidence="2"/>
<dbReference type="Pfam" id="PF00698">
    <property type="entry name" value="Acyl_transf_1"/>
    <property type="match status" value="1"/>
</dbReference>
<dbReference type="EMBL" id="PDSL01000050">
    <property type="protein sequence ID" value="PIE32394.1"/>
    <property type="molecule type" value="Genomic_DNA"/>
</dbReference>
<evidence type="ECO:0000313" key="9">
    <source>
        <dbReference type="Proteomes" id="UP000230914"/>
    </source>
</evidence>
<dbReference type="InterPro" id="IPR014043">
    <property type="entry name" value="Acyl_transferase_dom"/>
</dbReference>
<reference evidence="8 9" key="1">
    <citation type="submission" date="2017-10" db="EMBL/GenBank/DDBJ databases">
        <title>Novel microbial diversity and functional potential in the marine mammal oral microbiome.</title>
        <authorList>
            <person name="Dudek N.K."/>
            <person name="Sun C.L."/>
            <person name="Burstein D."/>
            <person name="Kantor R.S."/>
            <person name="Aliaga Goltsman D.S."/>
            <person name="Bik E.M."/>
            <person name="Thomas B.C."/>
            <person name="Banfield J.F."/>
            <person name="Relman D.A."/>
        </authorList>
    </citation>
    <scope>NUCLEOTIDE SEQUENCE [LARGE SCALE GENOMIC DNA]</scope>
    <source>
        <strain evidence="8">DOLJORAL78_61_10</strain>
    </source>
</reference>
<evidence type="ECO:0000256" key="5">
    <source>
        <dbReference type="ARBA" id="ARBA00048462"/>
    </source>
</evidence>
<dbReference type="Proteomes" id="UP000230914">
    <property type="component" value="Unassembled WGS sequence"/>
</dbReference>
<dbReference type="Gene3D" id="3.40.366.10">
    <property type="entry name" value="Malonyl-Coenzyme A Acyl Carrier Protein, domain 2"/>
    <property type="match status" value="1"/>
</dbReference>
<comment type="caution">
    <text evidence="8">The sequence shown here is derived from an EMBL/GenBank/DDBJ whole genome shotgun (WGS) entry which is preliminary data.</text>
</comment>
<keyword evidence="4" id="KW-0012">Acyltransferase</keyword>
<gene>
    <name evidence="8" type="primary">fabD</name>
    <name evidence="8" type="ORF">CSA55_03545</name>
</gene>
<feature type="domain" description="Malonyl-CoA:ACP transacylase (MAT)" evidence="7">
    <location>
        <begin position="51"/>
        <end position="341"/>
    </location>
</feature>
<evidence type="ECO:0000256" key="4">
    <source>
        <dbReference type="ARBA" id="ARBA00023315"/>
    </source>
</evidence>
<dbReference type="SMART" id="SM00827">
    <property type="entry name" value="PKS_AT"/>
    <property type="match status" value="1"/>
</dbReference>
<dbReference type="PANTHER" id="PTHR42681">
    <property type="entry name" value="MALONYL-COA-ACYL CARRIER PROTEIN TRANSACYLASE, MITOCHONDRIAL"/>
    <property type="match status" value="1"/>
</dbReference>
<dbReference type="InterPro" id="IPR016035">
    <property type="entry name" value="Acyl_Trfase/lysoPLipase"/>
</dbReference>
<sequence>MMAVRFANFSAPRPASVTRRVGRQPPTKSYPRVAKGRRSQASNLPTMLAFTFPGQGSQRPGMGRPWVGHDSWELVEEASEVVGRDLGRLLVDADADELRDTRNAQLATFVVSLMVLDAIQRLGVDASMCAGHSLGEYTALTATGALGYADGVSLVTERAAAMHDAGSANPGTMAAVLGLDDDQVGVACNLADAEVWVANYNAPGQVVIAGSVDGVASAGQHAKELGARRIMSLPVAGAFHTGFMTSARQRLRDAIENADLRDIDVPVISNVDALPHTQASDWNALLSAQLSSPVRWKHSLHTMTELGATRFAELGPGGVLSGMTKRTIEGARTISVASPDDLDPFLEWVSGTISLDTHPVEGEHLFAIERLVVSPAAGIFTPIDLAPGTPIEVGAVIGHVGDHEVRSAFAGVIEGFIAIDTERVKPRQPIAWLRTH</sequence>
<dbReference type="InterPro" id="IPR016036">
    <property type="entry name" value="Malonyl_transacylase_ACP-bd"/>
</dbReference>
<evidence type="ECO:0000259" key="7">
    <source>
        <dbReference type="SMART" id="SM00827"/>
    </source>
</evidence>
<dbReference type="GO" id="GO:0006633">
    <property type="term" value="P:fatty acid biosynthetic process"/>
    <property type="evidence" value="ECO:0007669"/>
    <property type="project" value="TreeGrafter"/>
</dbReference>
<evidence type="ECO:0000256" key="1">
    <source>
        <dbReference type="ARBA" id="ARBA00008217"/>
    </source>
</evidence>
<dbReference type="Gene3D" id="3.30.70.250">
    <property type="entry name" value="Malonyl-CoA ACP transacylase, ACP-binding"/>
    <property type="match status" value="1"/>
</dbReference>
<evidence type="ECO:0000256" key="2">
    <source>
        <dbReference type="ARBA" id="ARBA00013258"/>
    </source>
</evidence>
<comment type="similarity">
    <text evidence="1">Belongs to the FabD family.</text>
</comment>
<dbReference type="GO" id="GO:0004314">
    <property type="term" value="F:[acyl-carrier-protein] S-malonyltransferase activity"/>
    <property type="evidence" value="ECO:0007669"/>
    <property type="project" value="UniProtKB-EC"/>
</dbReference>
<comment type="catalytic activity">
    <reaction evidence="5">
        <text>holo-[ACP] + malonyl-CoA = malonyl-[ACP] + CoA</text>
        <dbReference type="Rhea" id="RHEA:41792"/>
        <dbReference type="Rhea" id="RHEA-COMP:9623"/>
        <dbReference type="Rhea" id="RHEA-COMP:9685"/>
        <dbReference type="ChEBI" id="CHEBI:57287"/>
        <dbReference type="ChEBI" id="CHEBI:57384"/>
        <dbReference type="ChEBI" id="CHEBI:64479"/>
        <dbReference type="ChEBI" id="CHEBI:78449"/>
        <dbReference type="EC" id="2.3.1.39"/>
    </reaction>
</comment>
<dbReference type="InterPro" id="IPR001227">
    <property type="entry name" value="Ac_transferase_dom_sf"/>
</dbReference>
<dbReference type="GO" id="GO:0005829">
    <property type="term" value="C:cytosol"/>
    <property type="evidence" value="ECO:0007669"/>
    <property type="project" value="TreeGrafter"/>
</dbReference>
<proteinExistence type="inferred from homology"/>
<evidence type="ECO:0000313" key="8">
    <source>
        <dbReference type="EMBL" id="PIE32394.1"/>
    </source>
</evidence>
<name>A0A2G6K9P7_9ACTN</name>
<dbReference type="AlphaFoldDB" id="A0A2G6K9P7"/>
<dbReference type="InterPro" id="IPR050858">
    <property type="entry name" value="Mal-CoA-ACP_Trans/PKS_FabD"/>
</dbReference>
<protein>
    <recommendedName>
        <fullName evidence="2">[acyl-carrier-protein] S-malonyltransferase</fullName>
        <ecNumber evidence="2">2.3.1.39</ecNumber>
    </recommendedName>
</protein>
<evidence type="ECO:0000256" key="3">
    <source>
        <dbReference type="ARBA" id="ARBA00022679"/>
    </source>
</evidence>
<dbReference type="PANTHER" id="PTHR42681:SF1">
    <property type="entry name" value="MALONYL-COA-ACYL CARRIER PROTEIN TRANSACYLASE, MITOCHONDRIAL"/>
    <property type="match status" value="1"/>
</dbReference>
<feature type="region of interest" description="Disordered" evidence="6">
    <location>
        <begin position="15"/>
        <end position="39"/>
    </location>
</feature>